<dbReference type="InterPro" id="IPR058288">
    <property type="entry name" value="DUF7982"/>
</dbReference>
<reference evidence="5 6" key="1">
    <citation type="journal article" date="2014" name="PLoS Genet.">
        <title>Phylogenetically driven sequencing of extremely halophilic archaea reveals strategies for static and dynamic osmo-response.</title>
        <authorList>
            <person name="Becker E.A."/>
            <person name="Seitzer P.M."/>
            <person name="Tritt A."/>
            <person name="Larsen D."/>
            <person name="Krusor M."/>
            <person name="Yao A.I."/>
            <person name="Wu D."/>
            <person name="Madern D."/>
            <person name="Eisen J.A."/>
            <person name="Darling A.E."/>
            <person name="Facciotti M.T."/>
        </authorList>
    </citation>
    <scope>NUCLEOTIDE SEQUENCE [LARGE SCALE GENOMIC DNA]</scope>
    <source>
        <strain evidence="5 6">JCM 14663</strain>
    </source>
</reference>
<comment type="caution">
    <text evidence="5">The sequence shown here is derived from an EMBL/GenBank/DDBJ whole genome shotgun (WGS) entry which is preliminary data.</text>
</comment>
<evidence type="ECO:0000259" key="4">
    <source>
        <dbReference type="Pfam" id="PF25939"/>
    </source>
</evidence>
<keyword evidence="3" id="KW-0472">Membrane</keyword>
<evidence type="ECO:0000256" key="3">
    <source>
        <dbReference type="SAM" id="Phobius"/>
    </source>
</evidence>
<dbReference type="EMBL" id="AOIJ01000061">
    <property type="protein sequence ID" value="ELY77526.1"/>
    <property type="molecule type" value="Genomic_DNA"/>
</dbReference>
<feature type="region of interest" description="Disordered" evidence="2">
    <location>
        <begin position="1"/>
        <end position="22"/>
    </location>
</feature>
<dbReference type="Proteomes" id="UP000011592">
    <property type="component" value="Unassembled WGS sequence"/>
</dbReference>
<dbReference type="RefSeq" id="WP_008457462.1">
    <property type="nucleotide sequence ID" value="NZ_AOIJ01000061.1"/>
</dbReference>
<organism evidence="5 6">
    <name type="scientific">Natrinema gari JCM 14663</name>
    <dbReference type="NCBI Taxonomy" id="1230459"/>
    <lineage>
        <taxon>Archaea</taxon>
        <taxon>Methanobacteriati</taxon>
        <taxon>Methanobacteriota</taxon>
        <taxon>Stenosarchaea group</taxon>
        <taxon>Halobacteria</taxon>
        <taxon>Halobacteriales</taxon>
        <taxon>Natrialbaceae</taxon>
        <taxon>Natrinema</taxon>
    </lineage>
</organism>
<dbReference type="PATRIC" id="fig|1230459.4.peg.3100"/>
<proteinExistence type="predicted"/>
<feature type="coiled-coil region" evidence="1">
    <location>
        <begin position="27"/>
        <end position="54"/>
    </location>
</feature>
<keyword evidence="3" id="KW-1133">Transmembrane helix</keyword>
<evidence type="ECO:0000313" key="6">
    <source>
        <dbReference type="Proteomes" id="UP000011592"/>
    </source>
</evidence>
<accession>L9YV36</accession>
<evidence type="ECO:0000256" key="1">
    <source>
        <dbReference type="SAM" id="Coils"/>
    </source>
</evidence>
<keyword evidence="3" id="KW-0812">Transmembrane</keyword>
<name>L9YV36_9EURY</name>
<protein>
    <recommendedName>
        <fullName evidence="4">DUF7982 domain-containing protein</fullName>
    </recommendedName>
</protein>
<dbReference type="AlphaFoldDB" id="L9YV36"/>
<feature type="transmembrane region" description="Helical" evidence="3">
    <location>
        <begin position="83"/>
        <end position="101"/>
    </location>
</feature>
<feature type="compositionally biased region" description="Polar residues" evidence="2">
    <location>
        <begin position="1"/>
        <end position="12"/>
    </location>
</feature>
<evidence type="ECO:0000256" key="2">
    <source>
        <dbReference type="SAM" id="MobiDB-lite"/>
    </source>
</evidence>
<feature type="domain" description="DUF7982" evidence="4">
    <location>
        <begin position="28"/>
        <end position="288"/>
    </location>
</feature>
<gene>
    <name evidence="5" type="ORF">C486_15519</name>
</gene>
<sequence length="304" mass="32791">MNTSDVDLSETTTDSDADRADEVDTNRLELAARTELLEAENERLRAEYARTKHSQYRRTAAGLALVGTCAALAAVLLPDGREVLFALASVGLFGGVLTYYLTPGSFVAADVGERIYAAMAANEAAIAGELGLSNDCVYLPDDAAGVRLYVPQRMTDELPTLDNREGPILTDSEHRGLVLAPTGAPLLEEFERTLTDEFATTPTPLATQLADGLVEQFELAGGAEPDIDVASNRITVAIDDSAFGNLDRFDHPIVSFLAVGLVTGLERPIRLEVTPATERADWLVTCRWQESTEEVSDETALTEK</sequence>
<keyword evidence="6" id="KW-1185">Reference proteome</keyword>
<evidence type="ECO:0000313" key="5">
    <source>
        <dbReference type="EMBL" id="ELY77526.1"/>
    </source>
</evidence>
<feature type="transmembrane region" description="Helical" evidence="3">
    <location>
        <begin position="60"/>
        <end position="77"/>
    </location>
</feature>
<keyword evidence="1" id="KW-0175">Coiled coil</keyword>
<dbReference type="Pfam" id="PF25939">
    <property type="entry name" value="DUF7982"/>
    <property type="match status" value="1"/>
</dbReference>